<protein>
    <recommendedName>
        <fullName evidence="2 15">Protein kinase C</fullName>
        <ecNumber evidence="2 15">2.7.11.13</ecNumber>
    </recommendedName>
</protein>
<evidence type="ECO:0000256" key="17">
    <source>
        <dbReference type="PIRSR" id="PIRSR000551-51"/>
    </source>
</evidence>
<evidence type="ECO:0000256" key="2">
    <source>
        <dbReference type="ARBA" id="ARBA00012429"/>
    </source>
</evidence>
<keyword evidence="7" id="KW-0677">Repeat</keyword>
<evidence type="ECO:0000256" key="16">
    <source>
        <dbReference type="PIRSR" id="PIRSR000551-50"/>
    </source>
</evidence>
<dbReference type="InterPro" id="IPR000008">
    <property type="entry name" value="C2_dom"/>
</dbReference>
<keyword evidence="9" id="KW-0863">Zinc-finger</keyword>
<reference evidence="23" key="1">
    <citation type="journal article" date="2013" name="Genome Biol. Evol.">
        <title>Punctuated emergences of genetic and phenotypic innovations in eumetazoan, bilaterian, euteleostome, and hominidae ancestors.</title>
        <authorList>
            <person name="Wenger Y."/>
            <person name="Galliot B."/>
        </authorList>
    </citation>
    <scope>NUCLEOTIDE SEQUENCE</scope>
    <source>
        <tissue evidence="23">Whole animals</tissue>
    </source>
</reference>
<dbReference type="PIRSF" id="PIRSF000551">
    <property type="entry name" value="PKC_delta"/>
    <property type="match status" value="1"/>
</dbReference>
<dbReference type="InterPro" id="IPR017892">
    <property type="entry name" value="Pkinase_C"/>
</dbReference>
<feature type="active site" description="Proton acceptor" evidence="16">
    <location>
        <position position="493"/>
    </location>
</feature>
<dbReference type="Pfam" id="PF00168">
    <property type="entry name" value="C2"/>
    <property type="match status" value="1"/>
</dbReference>
<sequence length="696" mass="79002">MNGIQSGFTGFMKIRILEALDLNKTNVKSQFVTSMKVSSLDPYLQAYVDDQVIAKTSKKTATYCPVWEEDFSIDLHKAKMLSLTVFHSSIVGSDSFVANSSVLIQDIIDEGQSDLWIQLEPAGKLHIFIELKSGEDGEPRATSNQFKQRDSTYLNKRGRRNAVRRRIHQIGGHKFMATYLRQFTFCSHCKEFIWGVIGKQGYQCQVCSIVTHKKCHHLIVSKCPGVKIKEETSSEQRYGLNIPHKFQTHSYRFPTFCQHCGSLLYGIIKQGVQCKNCALNVHRRCQANVANDCGVDRRELAERLKEINNKTANDIMKSPKPTNIIQHTQNGTTCITHDKTKPSIQDITASPVDVCRKDASETKYSLDSFTFLKVIGKGSFGKVMLAERKGSSELFAIKILKKINIIRDDDVDCVQTEKRVLTISGQHPYLTSLHSCFQTPERLFFVMEYVNGGDLMFQIQKARKFDENRSRFYAAEITLALQFLHKNGIIYRDLKLDNILLDSDGHVKLADFGMCKDKMAPSDTTSTFCGTPDYIAPEIVCDLPYGASVDWWALGVVMYEMMAGQPPFEADNEDELFERIQSSEVLYPVWLSREASSILKGLLTKNYEKRLGCVPDIGEVAINKHPFFASIDWRKLENRQIHPPFQPQIKSPTDVANFDTDFTRENPSFTPVDKETVMSLAQDEFSGFSYVNPNFV</sequence>
<dbReference type="CDD" id="cd20838">
    <property type="entry name" value="C1_nPKC_epsilon-like_rpt2"/>
    <property type="match status" value="1"/>
</dbReference>
<dbReference type="InterPro" id="IPR014376">
    <property type="entry name" value="Prot_kin_PKC_delta"/>
</dbReference>
<evidence type="ECO:0000256" key="11">
    <source>
        <dbReference type="ARBA" id="ARBA00022833"/>
    </source>
</evidence>
<evidence type="ECO:0000256" key="5">
    <source>
        <dbReference type="ARBA" id="ARBA00022679"/>
    </source>
</evidence>
<evidence type="ECO:0000259" key="20">
    <source>
        <dbReference type="PROSITE" id="PS50011"/>
    </source>
</evidence>
<evidence type="ECO:0000256" key="10">
    <source>
        <dbReference type="ARBA" id="ARBA00022777"/>
    </source>
</evidence>
<dbReference type="SUPFAM" id="SSF56112">
    <property type="entry name" value="Protein kinase-like (PK-like)"/>
    <property type="match status" value="1"/>
</dbReference>
<feature type="domain" description="Phorbol-ester/DAG-type" evidence="21">
    <location>
        <begin position="243"/>
        <end position="293"/>
    </location>
</feature>
<dbReference type="PROSITE" id="PS50011">
    <property type="entry name" value="PROTEIN_KINASE_DOM"/>
    <property type="match status" value="1"/>
</dbReference>
<dbReference type="OrthoDB" id="63267at2759"/>
<dbReference type="CDD" id="cd20835">
    <property type="entry name" value="C1_nPKC_epsilon-like_rpt1"/>
    <property type="match status" value="1"/>
</dbReference>
<evidence type="ECO:0000259" key="19">
    <source>
        <dbReference type="PROSITE" id="PS50004"/>
    </source>
</evidence>
<proteinExistence type="evidence at transcript level"/>
<evidence type="ECO:0000256" key="12">
    <source>
        <dbReference type="ARBA" id="ARBA00022840"/>
    </source>
</evidence>
<dbReference type="GO" id="GO:0106310">
    <property type="term" value="F:protein serine kinase activity"/>
    <property type="evidence" value="ECO:0007669"/>
    <property type="project" value="RHEA"/>
</dbReference>
<comment type="catalytic activity">
    <reaction evidence="14">
        <text>L-seryl-[protein] + ATP = O-phospho-L-seryl-[protein] + ADP + H(+)</text>
        <dbReference type="Rhea" id="RHEA:17989"/>
        <dbReference type="Rhea" id="RHEA-COMP:9863"/>
        <dbReference type="Rhea" id="RHEA-COMP:11604"/>
        <dbReference type="ChEBI" id="CHEBI:15378"/>
        <dbReference type="ChEBI" id="CHEBI:29999"/>
        <dbReference type="ChEBI" id="CHEBI:30616"/>
        <dbReference type="ChEBI" id="CHEBI:83421"/>
        <dbReference type="ChEBI" id="CHEBI:456216"/>
        <dbReference type="EC" id="2.7.11.13"/>
    </reaction>
</comment>
<dbReference type="Pfam" id="PF00130">
    <property type="entry name" value="C1_1"/>
    <property type="match status" value="2"/>
</dbReference>
<dbReference type="Pfam" id="PF00069">
    <property type="entry name" value="Pkinase"/>
    <property type="match status" value="1"/>
</dbReference>
<dbReference type="Gene3D" id="3.30.200.20">
    <property type="entry name" value="Phosphorylase Kinase, domain 1"/>
    <property type="match status" value="1"/>
</dbReference>
<dbReference type="InterPro" id="IPR008271">
    <property type="entry name" value="Ser/Thr_kinase_AS"/>
</dbReference>
<keyword evidence="6" id="KW-0479">Metal-binding</keyword>
<feature type="domain" description="Protein kinase" evidence="20">
    <location>
        <begin position="369"/>
        <end position="628"/>
    </location>
</feature>
<dbReference type="PRINTS" id="PR00008">
    <property type="entry name" value="DAGPEDOMAIN"/>
</dbReference>
<evidence type="ECO:0000256" key="3">
    <source>
        <dbReference type="ARBA" id="ARBA00022527"/>
    </source>
</evidence>
<dbReference type="FunFam" id="3.30.200.20:FF:000080">
    <property type="entry name" value="Protein kinase C"/>
    <property type="match status" value="1"/>
</dbReference>
<evidence type="ECO:0000256" key="1">
    <source>
        <dbReference type="ARBA" id="ARBA00005490"/>
    </source>
</evidence>
<comment type="catalytic activity">
    <reaction evidence="13 15">
        <text>L-threonyl-[protein] + ATP = O-phospho-L-threonyl-[protein] + ADP + H(+)</text>
        <dbReference type="Rhea" id="RHEA:46608"/>
        <dbReference type="Rhea" id="RHEA-COMP:11060"/>
        <dbReference type="Rhea" id="RHEA-COMP:11605"/>
        <dbReference type="ChEBI" id="CHEBI:15378"/>
        <dbReference type="ChEBI" id="CHEBI:30013"/>
        <dbReference type="ChEBI" id="CHEBI:30616"/>
        <dbReference type="ChEBI" id="CHEBI:61977"/>
        <dbReference type="ChEBI" id="CHEBI:456216"/>
        <dbReference type="EC" id="2.7.11.13"/>
    </reaction>
</comment>
<dbReference type="InterPro" id="IPR020454">
    <property type="entry name" value="DAG/PE-bd"/>
</dbReference>
<evidence type="ECO:0000256" key="18">
    <source>
        <dbReference type="PROSITE-ProRule" id="PRU10141"/>
    </source>
</evidence>
<gene>
    <name evidence="23" type="primary">PRKCE</name>
</gene>
<organism evidence="23">
    <name type="scientific">Hydra vulgaris</name>
    <name type="common">Hydra</name>
    <name type="synonym">Hydra attenuata</name>
    <dbReference type="NCBI Taxonomy" id="6087"/>
    <lineage>
        <taxon>Eukaryota</taxon>
        <taxon>Metazoa</taxon>
        <taxon>Cnidaria</taxon>
        <taxon>Hydrozoa</taxon>
        <taxon>Hydroidolina</taxon>
        <taxon>Anthoathecata</taxon>
        <taxon>Aplanulata</taxon>
        <taxon>Hydridae</taxon>
        <taxon>Hydra</taxon>
    </lineage>
</organism>
<dbReference type="SMART" id="SM00133">
    <property type="entry name" value="S_TK_X"/>
    <property type="match status" value="1"/>
</dbReference>
<dbReference type="Pfam" id="PF00433">
    <property type="entry name" value="Pkinase_C"/>
    <property type="match status" value="1"/>
</dbReference>
<dbReference type="SMART" id="SM00109">
    <property type="entry name" value="C1"/>
    <property type="match status" value="2"/>
</dbReference>
<dbReference type="InterPro" id="IPR000719">
    <property type="entry name" value="Prot_kinase_dom"/>
</dbReference>
<feature type="domain" description="AGC-kinase C-terminal" evidence="22">
    <location>
        <begin position="629"/>
        <end position="696"/>
    </location>
</feature>
<evidence type="ECO:0000256" key="7">
    <source>
        <dbReference type="ARBA" id="ARBA00022737"/>
    </source>
</evidence>
<dbReference type="CDD" id="cd05570">
    <property type="entry name" value="STKc_PKC"/>
    <property type="match status" value="1"/>
</dbReference>
<dbReference type="CDD" id="cd04014">
    <property type="entry name" value="C2_PKC_epsilon"/>
    <property type="match status" value="1"/>
</dbReference>
<dbReference type="InterPro" id="IPR000961">
    <property type="entry name" value="AGC-kinase_C"/>
</dbReference>
<dbReference type="FunFam" id="3.30.60.20:FF:000003">
    <property type="entry name" value="Protein kinase C delta"/>
    <property type="match status" value="1"/>
</dbReference>
<dbReference type="Gene3D" id="1.10.510.10">
    <property type="entry name" value="Transferase(Phosphotransferase) domain 1"/>
    <property type="match status" value="1"/>
</dbReference>
<keyword evidence="11" id="KW-0862">Zinc</keyword>
<dbReference type="AlphaFoldDB" id="T2MEP3"/>
<dbReference type="SMART" id="SM00220">
    <property type="entry name" value="S_TKc"/>
    <property type="match status" value="1"/>
</dbReference>
<dbReference type="InterPro" id="IPR017441">
    <property type="entry name" value="Protein_kinase_ATP_BS"/>
</dbReference>
<dbReference type="SUPFAM" id="SSF49562">
    <property type="entry name" value="C2 domain (Calcium/lipid-binding domain, CaLB)"/>
    <property type="match status" value="1"/>
</dbReference>
<name>T2MEP3_HYDVU</name>
<keyword evidence="5 15" id="KW-0808">Transferase</keyword>
<dbReference type="PROSITE" id="PS00108">
    <property type="entry name" value="PROTEIN_KINASE_ST"/>
    <property type="match status" value="1"/>
</dbReference>
<dbReference type="GO" id="GO:0004697">
    <property type="term" value="F:diacylglycerol-dependent serine/threonine kinase activity"/>
    <property type="evidence" value="ECO:0007669"/>
    <property type="project" value="UniProtKB-EC"/>
</dbReference>
<evidence type="ECO:0000256" key="15">
    <source>
        <dbReference type="PIRNR" id="PIRNR000551"/>
    </source>
</evidence>
<feature type="binding site" evidence="17 18">
    <location>
        <position position="398"/>
    </location>
    <ligand>
        <name>ATP</name>
        <dbReference type="ChEBI" id="CHEBI:30616"/>
    </ligand>
</feature>
<dbReference type="InterPro" id="IPR035892">
    <property type="entry name" value="C2_domain_sf"/>
</dbReference>
<dbReference type="PROSITE" id="PS50081">
    <property type="entry name" value="ZF_DAG_PE_2"/>
    <property type="match status" value="2"/>
</dbReference>
<dbReference type="FunFam" id="1.10.510.10:FF:000126">
    <property type="entry name" value="Protein kinase C epsilon"/>
    <property type="match status" value="1"/>
</dbReference>
<dbReference type="PROSITE" id="PS50004">
    <property type="entry name" value="C2"/>
    <property type="match status" value="1"/>
</dbReference>
<dbReference type="PROSITE" id="PS51285">
    <property type="entry name" value="AGC_KINASE_CTER"/>
    <property type="match status" value="1"/>
</dbReference>
<accession>T2MEP3</accession>
<evidence type="ECO:0000259" key="21">
    <source>
        <dbReference type="PROSITE" id="PS50081"/>
    </source>
</evidence>
<dbReference type="InterPro" id="IPR046349">
    <property type="entry name" value="C1-like_sf"/>
</dbReference>
<dbReference type="SUPFAM" id="SSF57889">
    <property type="entry name" value="Cysteine-rich domain"/>
    <property type="match status" value="2"/>
</dbReference>
<dbReference type="InterPro" id="IPR002219">
    <property type="entry name" value="PKC_DAG/PE"/>
</dbReference>
<keyword evidence="3 15" id="KW-0723">Serine/threonine-protein kinase</keyword>
<dbReference type="PROSITE" id="PS00479">
    <property type="entry name" value="ZF_DAG_PE_1"/>
    <property type="match status" value="1"/>
</dbReference>
<dbReference type="PANTHER" id="PTHR24351">
    <property type="entry name" value="RIBOSOMAL PROTEIN S6 KINASE"/>
    <property type="match status" value="1"/>
</dbReference>
<evidence type="ECO:0000256" key="13">
    <source>
        <dbReference type="ARBA" id="ARBA00047272"/>
    </source>
</evidence>
<keyword evidence="12 15" id="KW-0067">ATP-binding</keyword>
<dbReference type="InterPro" id="IPR011009">
    <property type="entry name" value="Kinase-like_dom_sf"/>
</dbReference>
<dbReference type="GO" id="GO:0008270">
    <property type="term" value="F:zinc ion binding"/>
    <property type="evidence" value="ECO:0007669"/>
    <property type="project" value="UniProtKB-KW"/>
</dbReference>
<evidence type="ECO:0000256" key="8">
    <source>
        <dbReference type="ARBA" id="ARBA00022741"/>
    </source>
</evidence>
<evidence type="ECO:0000256" key="9">
    <source>
        <dbReference type="ARBA" id="ARBA00022771"/>
    </source>
</evidence>
<keyword evidence="10 15" id="KW-0418">Kinase</keyword>
<keyword evidence="4" id="KW-0597">Phosphoprotein</keyword>
<dbReference type="PROSITE" id="PS00107">
    <property type="entry name" value="PROTEIN_KINASE_ATP"/>
    <property type="match status" value="1"/>
</dbReference>
<dbReference type="Gene3D" id="2.60.40.150">
    <property type="entry name" value="C2 domain"/>
    <property type="match status" value="1"/>
</dbReference>
<dbReference type="Gene3D" id="3.30.60.20">
    <property type="match status" value="2"/>
</dbReference>
<evidence type="ECO:0000256" key="4">
    <source>
        <dbReference type="ARBA" id="ARBA00022553"/>
    </source>
</evidence>
<dbReference type="GO" id="GO:0005524">
    <property type="term" value="F:ATP binding"/>
    <property type="evidence" value="ECO:0007669"/>
    <property type="project" value="UniProtKB-UniRule"/>
</dbReference>
<evidence type="ECO:0000313" key="23">
    <source>
        <dbReference type="EMBL" id="CDG70395.1"/>
    </source>
</evidence>
<dbReference type="EMBL" id="HAAD01004163">
    <property type="protein sequence ID" value="CDG70395.1"/>
    <property type="molecule type" value="mRNA"/>
</dbReference>
<comment type="similarity">
    <text evidence="1 15">Belongs to the protein kinase superfamily. AGC Ser/Thr protein kinase family. PKC subfamily.</text>
</comment>
<keyword evidence="8 15" id="KW-0547">Nucleotide-binding</keyword>
<feature type="domain" description="Phorbol-ester/DAG-type" evidence="21">
    <location>
        <begin position="172"/>
        <end position="223"/>
    </location>
</feature>
<evidence type="ECO:0000256" key="6">
    <source>
        <dbReference type="ARBA" id="ARBA00022723"/>
    </source>
</evidence>
<dbReference type="OMA" id="MKIEICE"/>
<dbReference type="KEGG" id="hmg:100208590"/>
<dbReference type="SMART" id="SM00239">
    <property type="entry name" value="C2"/>
    <property type="match status" value="1"/>
</dbReference>
<dbReference type="EC" id="2.7.11.13" evidence="2 15"/>
<evidence type="ECO:0000259" key="22">
    <source>
        <dbReference type="PROSITE" id="PS51285"/>
    </source>
</evidence>
<evidence type="ECO:0000256" key="14">
    <source>
        <dbReference type="ARBA" id="ARBA00047470"/>
    </source>
</evidence>
<feature type="domain" description="C2" evidence="19">
    <location>
        <begin position="1"/>
        <end position="117"/>
    </location>
</feature>